<sequence>MWSAELTVIVPIVVSVNGLLAESFDQHLKNLCLVVGSRVDYVFDGKDFHNIRWMINDIAVVKVDEEFNFERRIRGCDFIPKMISYNNQSESLEAPGTVASIAGWGSVDRFGDTFGRSTMNSPELLETDVILISKKKCQRQWPERYHQIIQENMVCAKDGVDTDSVSLLCKEKQINCKELVYSDEEKDENRARKFMLDPNNSQIHSSGHLSDTRRAKQTSGGFCEVPE</sequence>
<evidence type="ECO:0000259" key="3">
    <source>
        <dbReference type="Pfam" id="PF00089"/>
    </source>
</evidence>
<dbReference type="SUPFAM" id="SSF50494">
    <property type="entry name" value="Trypsin-like serine proteases"/>
    <property type="match status" value="1"/>
</dbReference>
<evidence type="ECO:0000313" key="4">
    <source>
        <dbReference type="EMBL" id="CAH2226583.1"/>
    </source>
</evidence>
<feature type="chain" id="PRO_5035805633" evidence="2">
    <location>
        <begin position="22"/>
        <end position="227"/>
    </location>
</feature>
<dbReference type="InterPro" id="IPR043504">
    <property type="entry name" value="Peptidase_S1_PA_chymotrypsin"/>
</dbReference>
<protein>
    <submittedName>
        <fullName evidence="4">Jg23013 protein</fullName>
    </submittedName>
</protein>
<accession>A0A8S4QYK2</accession>
<evidence type="ECO:0000313" key="5">
    <source>
        <dbReference type="Proteomes" id="UP000838756"/>
    </source>
</evidence>
<dbReference type="InterPro" id="IPR001254">
    <property type="entry name" value="Trypsin_dom"/>
</dbReference>
<proteinExistence type="predicted"/>
<feature type="domain" description="Peptidase S1" evidence="3">
    <location>
        <begin position="55"/>
        <end position="160"/>
    </location>
</feature>
<name>A0A8S4QYK2_9NEOP</name>
<dbReference type="GO" id="GO:0004252">
    <property type="term" value="F:serine-type endopeptidase activity"/>
    <property type="evidence" value="ECO:0007669"/>
    <property type="project" value="InterPro"/>
</dbReference>
<evidence type="ECO:0000256" key="2">
    <source>
        <dbReference type="SAM" id="SignalP"/>
    </source>
</evidence>
<keyword evidence="5" id="KW-1185">Reference proteome</keyword>
<dbReference type="Gene3D" id="2.40.10.10">
    <property type="entry name" value="Trypsin-like serine proteases"/>
    <property type="match status" value="2"/>
</dbReference>
<dbReference type="InterPro" id="IPR009003">
    <property type="entry name" value="Peptidase_S1_PA"/>
</dbReference>
<dbReference type="AlphaFoldDB" id="A0A8S4QYK2"/>
<keyword evidence="2" id="KW-0732">Signal</keyword>
<organism evidence="4 5">
    <name type="scientific">Pararge aegeria aegeria</name>
    <dbReference type="NCBI Taxonomy" id="348720"/>
    <lineage>
        <taxon>Eukaryota</taxon>
        <taxon>Metazoa</taxon>
        <taxon>Ecdysozoa</taxon>
        <taxon>Arthropoda</taxon>
        <taxon>Hexapoda</taxon>
        <taxon>Insecta</taxon>
        <taxon>Pterygota</taxon>
        <taxon>Neoptera</taxon>
        <taxon>Endopterygota</taxon>
        <taxon>Lepidoptera</taxon>
        <taxon>Glossata</taxon>
        <taxon>Ditrysia</taxon>
        <taxon>Papilionoidea</taxon>
        <taxon>Nymphalidae</taxon>
        <taxon>Satyrinae</taxon>
        <taxon>Satyrini</taxon>
        <taxon>Parargina</taxon>
        <taxon>Pararge</taxon>
    </lineage>
</organism>
<reference evidence="4" key="1">
    <citation type="submission" date="2022-03" db="EMBL/GenBank/DDBJ databases">
        <authorList>
            <person name="Lindestad O."/>
        </authorList>
    </citation>
    <scope>NUCLEOTIDE SEQUENCE</scope>
</reference>
<dbReference type="EMBL" id="CAKXAJ010021625">
    <property type="protein sequence ID" value="CAH2226583.1"/>
    <property type="molecule type" value="Genomic_DNA"/>
</dbReference>
<gene>
    <name evidence="4" type="primary">jg23013</name>
    <name evidence="4" type="ORF">PAEG_LOCUS7284</name>
</gene>
<dbReference type="GO" id="GO:0006508">
    <property type="term" value="P:proteolysis"/>
    <property type="evidence" value="ECO:0007669"/>
    <property type="project" value="InterPro"/>
</dbReference>
<dbReference type="Pfam" id="PF00089">
    <property type="entry name" value="Trypsin"/>
    <property type="match status" value="1"/>
</dbReference>
<feature type="compositionally biased region" description="Polar residues" evidence="1">
    <location>
        <begin position="198"/>
        <end position="209"/>
    </location>
</feature>
<feature type="signal peptide" evidence="2">
    <location>
        <begin position="1"/>
        <end position="21"/>
    </location>
</feature>
<dbReference type="OrthoDB" id="8033859at2759"/>
<evidence type="ECO:0000256" key="1">
    <source>
        <dbReference type="SAM" id="MobiDB-lite"/>
    </source>
</evidence>
<feature type="region of interest" description="Disordered" evidence="1">
    <location>
        <begin position="198"/>
        <end position="227"/>
    </location>
</feature>
<comment type="caution">
    <text evidence="4">The sequence shown here is derived from an EMBL/GenBank/DDBJ whole genome shotgun (WGS) entry which is preliminary data.</text>
</comment>
<dbReference type="Proteomes" id="UP000838756">
    <property type="component" value="Unassembled WGS sequence"/>
</dbReference>